<comment type="caution">
    <text evidence="3">The sequence shown here is derived from an EMBL/GenBank/DDBJ whole genome shotgun (WGS) entry which is preliminary data.</text>
</comment>
<gene>
    <name evidence="3" type="ORF">J5V16_22645</name>
</gene>
<keyword evidence="2" id="KW-0812">Transmembrane</keyword>
<feature type="compositionally biased region" description="Low complexity" evidence="1">
    <location>
        <begin position="65"/>
        <end position="74"/>
    </location>
</feature>
<accession>A0ABS3UCZ9</accession>
<feature type="region of interest" description="Disordered" evidence="1">
    <location>
        <begin position="124"/>
        <end position="183"/>
    </location>
</feature>
<evidence type="ECO:0000256" key="1">
    <source>
        <dbReference type="SAM" id="MobiDB-lite"/>
    </source>
</evidence>
<dbReference type="SUPFAM" id="SSF81995">
    <property type="entry name" value="beta-sandwich domain of Sec23/24"/>
    <property type="match status" value="1"/>
</dbReference>
<evidence type="ECO:0000313" key="3">
    <source>
        <dbReference type="EMBL" id="MBO3735633.1"/>
    </source>
</evidence>
<protein>
    <recommendedName>
        <fullName evidence="5">DUF4878 domain-containing protein</fullName>
    </recommendedName>
</protein>
<evidence type="ECO:0008006" key="5">
    <source>
        <dbReference type="Google" id="ProtNLM"/>
    </source>
</evidence>
<proteinExistence type="predicted"/>
<dbReference type="Proteomes" id="UP000681341">
    <property type="component" value="Unassembled WGS sequence"/>
</dbReference>
<dbReference type="RefSeq" id="WP_208499358.1">
    <property type="nucleotide sequence ID" value="NZ_JAGFNP010000016.1"/>
</dbReference>
<feature type="compositionally biased region" description="Pro residues" evidence="1">
    <location>
        <begin position="33"/>
        <end position="64"/>
    </location>
</feature>
<organism evidence="3 4">
    <name type="scientific">Glycomyces niveus</name>
    <dbReference type="NCBI Taxonomy" id="2820287"/>
    <lineage>
        <taxon>Bacteria</taxon>
        <taxon>Bacillati</taxon>
        <taxon>Actinomycetota</taxon>
        <taxon>Actinomycetes</taxon>
        <taxon>Glycomycetales</taxon>
        <taxon>Glycomycetaceae</taxon>
        <taxon>Glycomyces</taxon>
    </lineage>
</organism>
<keyword evidence="2" id="KW-1133">Transmembrane helix</keyword>
<keyword evidence="4" id="KW-1185">Reference proteome</keyword>
<feature type="transmembrane region" description="Helical" evidence="2">
    <location>
        <begin position="95"/>
        <end position="115"/>
    </location>
</feature>
<feature type="region of interest" description="Disordered" evidence="1">
    <location>
        <begin position="1"/>
        <end position="83"/>
    </location>
</feature>
<name>A0ABS3UCZ9_9ACTN</name>
<feature type="compositionally biased region" description="Acidic residues" evidence="1">
    <location>
        <begin position="138"/>
        <end position="166"/>
    </location>
</feature>
<reference evidence="3 4" key="1">
    <citation type="submission" date="2021-03" db="EMBL/GenBank/DDBJ databases">
        <title>Glycomyces sp. nov., a novel actinomycete isolated from soil.</title>
        <authorList>
            <person name="Yang X."/>
            <person name="Xu X."/>
        </authorList>
    </citation>
    <scope>NUCLEOTIDE SEQUENCE [LARGE SCALE GENOMIC DNA]</scope>
    <source>
        <strain evidence="3 4">NEAU-S30</strain>
    </source>
</reference>
<evidence type="ECO:0000256" key="2">
    <source>
        <dbReference type="SAM" id="Phobius"/>
    </source>
</evidence>
<feature type="compositionally biased region" description="Polar residues" evidence="1">
    <location>
        <begin position="23"/>
        <end position="32"/>
    </location>
</feature>
<dbReference type="EMBL" id="JAGFNP010000016">
    <property type="protein sequence ID" value="MBO3735633.1"/>
    <property type="molecule type" value="Genomic_DNA"/>
</dbReference>
<keyword evidence="2" id="KW-0472">Membrane</keyword>
<sequence>MTYPPPGGGNPQYQLQPEPQQPSDPYSQGYNSTPPPGNYYQQPPPQQYTQPSVPPQYMQPPSQPPVGVQPGYPSAPGSVLPPPIPPAKQGGNLPVILGVVVALVVVLGIAAVLIIPGMVNKDDGDDQAGGDTSQSAEPSEEEATSEPDAEPTEEETTADTGADDDFATWGTPVNSDEVEAGTPEAAAINYRIGSDTDDDELMQAQVCSSPSSALQSDLEWELEYEGFNAGFLLWSMTREVDGGVEVWAGWTMDDSEPSSTAEMEEGVGYIFTAVEEDGVWKLCDVVY</sequence>
<evidence type="ECO:0000313" key="4">
    <source>
        <dbReference type="Proteomes" id="UP000681341"/>
    </source>
</evidence>